<organism evidence="2 3">
    <name type="scientific">Ligilactobacillus apodemi DSM 16634 = JCM 16172</name>
    <dbReference type="NCBI Taxonomy" id="1423724"/>
    <lineage>
        <taxon>Bacteria</taxon>
        <taxon>Bacillati</taxon>
        <taxon>Bacillota</taxon>
        <taxon>Bacilli</taxon>
        <taxon>Lactobacillales</taxon>
        <taxon>Lactobacillaceae</taxon>
        <taxon>Ligilactobacillus</taxon>
    </lineage>
</organism>
<comment type="caution">
    <text evidence="2">The sequence shown here is derived from an EMBL/GenBank/DDBJ whole genome shotgun (WGS) entry which is preliminary data.</text>
</comment>
<sequence length="131" mass="15325">MSPYRAQTVPEFLMTMRKQHDAILRRAKLRQAQLKKQQLVTKTAILNESKRPQLSGATKEHYQLQNLRIDYQFNVHKLRVELNLDEKQFACQANLSLARVKEIEAGKALPTMEELLQLARISGKFIKFKFE</sequence>
<evidence type="ECO:0000313" key="3">
    <source>
        <dbReference type="Proteomes" id="UP000051324"/>
    </source>
</evidence>
<reference evidence="2 3" key="1">
    <citation type="journal article" date="2015" name="Genome Announc.">
        <title>Expanding the biotechnology potential of lactobacilli through comparative genomics of 213 strains and associated genera.</title>
        <authorList>
            <person name="Sun Z."/>
            <person name="Harris H.M."/>
            <person name="McCann A."/>
            <person name="Guo C."/>
            <person name="Argimon S."/>
            <person name="Zhang W."/>
            <person name="Yang X."/>
            <person name="Jeffery I.B."/>
            <person name="Cooney J.C."/>
            <person name="Kagawa T.F."/>
            <person name="Liu W."/>
            <person name="Song Y."/>
            <person name="Salvetti E."/>
            <person name="Wrobel A."/>
            <person name="Rasinkangas P."/>
            <person name="Parkhill J."/>
            <person name="Rea M.C."/>
            <person name="O'Sullivan O."/>
            <person name="Ritari J."/>
            <person name="Douillard F.P."/>
            <person name="Paul Ross R."/>
            <person name="Yang R."/>
            <person name="Briner A.E."/>
            <person name="Felis G.E."/>
            <person name="de Vos W.M."/>
            <person name="Barrangou R."/>
            <person name="Klaenhammer T.R."/>
            <person name="Caufield P.W."/>
            <person name="Cui Y."/>
            <person name="Zhang H."/>
            <person name="O'Toole P.W."/>
        </authorList>
    </citation>
    <scope>NUCLEOTIDE SEQUENCE [LARGE SCALE GENOMIC DNA]</scope>
    <source>
        <strain evidence="2 3">DSM 16634</strain>
    </source>
</reference>
<dbReference type="AlphaFoldDB" id="A0A0R1U1R9"/>
<dbReference type="eggNOG" id="ENOG50321BH">
    <property type="taxonomic scope" value="Bacteria"/>
</dbReference>
<gene>
    <name evidence="2" type="ORF">FC32_GL001743</name>
</gene>
<proteinExistence type="predicted"/>
<dbReference type="CDD" id="cd00093">
    <property type="entry name" value="HTH_XRE"/>
    <property type="match status" value="1"/>
</dbReference>
<dbReference type="STRING" id="1423724.FC32_GL001743"/>
<accession>A0A0R1U1R9</accession>
<keyword evidence="3" id="KW-1185">Reference proteome</keyword>
<dbReference type="Proteomes" id="UP000051324">
    <property type="component" value="Unassembled WGS sequence"/>
</dbReference>
<dbReference type="Pfam" id="PF01381">
    <property type="entry name" value="HTH_3"/>
    <property type="match status" value="1"/>
</dbReference>
<dbReference type="Gene3D" id="1.10.260.40">
    <property type="entry name" value="lambda repressor-like DNA-binding domains"/>
    <property type="match status" value="1"/>
</dbReference>
<dbReference type="SUPFAM" id="SSF47413">
    <property type="entry name" value="lambda repressor-like DNA-binding domains"/>
    <property type="match status" value="1"/>
</dbReference>
<evidence type="ECO:0000259" key="1">
    <source>
        <dbReference type="Pfam" id="PF01381"/>
    </source>
</evidence>
<name>A0A0R1U1R9_9LACO</name>
<dbReference type="PATRIC" id="fig|1423724.4.peg.1814"/>
<dbReference type="InterPro" id="IPR001387">
    <property type="entry name" value="Cro/C1-type_HTH"/>
</dbReference>
<dbReference type="GO" id="GO:0003677">
    <property type="term" value="F:DNA binding"/>
    <property type="evidence" value="ECO:0007669"/>
    <property type="project" value="InterPro"/>
</dbReference>
<feature type="domain" description="HTH cro/C1-type" evidence="1">
    <location>
        <begin position="76"/>
        <end position="120"/>
    </location>
</feature>
<dbReference type="EMBL" id="AZFT01000004">
    <property type="protein sequence ID" value="KRL87319.1"/>
    <property type="molecule type" value="Genomic_DNA"/>
</dbReference>
<dbReference type="InterPro" id="IPR010982">
    <property type="entry name" value="Lambda_DNA-bd_dom_sf"/>
</dbReference>
<protein>
    <recommendedName>
        <fullName evidence="1">HTH cro/C1-type domain-containing protein</fullName>
    </recommendedName>
</protein>
<evidence type="ECO:0000313" key="2">
    <source>
        <dbReference type="EMBL" id="KRL87319.1"/>
    </source>
</evidence>